<dbReference type="Gene3D" id="3.50.50.60">
    <property type="entry name" value="FAD/NAD(P)-binding domain"/>
    <property type="match status" value="2"/>
</dbReference>
<dbReference type="AlphaFoldDB" id="A0A2T1A6Q7"/>
<dbReference type="PANTHER" id="PTHR43100:SF1">
    <property type="entry name" value="GLUTAMATE SYNTHASE [NADPH] SMALL CHAIN"/>
    <property type="match status" value="1"/>
</dbReference>
<dbReference type="FunFam" id="3.50.50.60:FF:000124">
    <property type="entry name" value="Glutamate synthase small subunit"/>
    <property type="match status" value="1"/>
</dbReference>
<dbReference type="InterPro" id="IPR017896">
    <property type="entry name" value="4Fe4S_Fe-S-bd"/>
</dbReference>
<evidence type="ECO:0000256" key="7">
    <source>
        <dbReference type="ARBA" id="ARBA00029440"/>
    </source>
</evidence>
<name>A0A2T1A6Q7_9ACTN</name>
<evidence type="ECO:0000313" key="9">
    <source>
        <dbReference type="EMBL" id="PRZ44276.1"/>
    </source>
</evidence>
<dbReference type="EMBL" id="PVUE01000001">
    <property type="protein sequence ID" value="PRZ44276.1"/>
    <property type="molecule type" value="Genomic_DNA"/>
</dbReference>
<keyword evidence="5" id="KW-0411">Iron-sulfur</keyword>
<reference evidence="9 10" key="1">
    <citation type="submission" date="2018-03" db="EMBL/GenBank/DDBJ databases">
        <title>Genomic Encyclopedia of Archaeal and Bacterial Type Strains, Phase II (KMG-II): from individual species to whole genera.</title>
        <authorList>
            <person name="Goeker M."/>
        </authorList>
    </citation>
    <scope>NUCLEOTIDE SEQUENCE [LARGE SCALE GENOMIC DNA]</scope>
    <source>
        <strain evidence="9 10">DSM 100065</strain>
    </source>
</reference>
<organism evidence="9 10">
    <name type="scientific">Antricoccus suffuscus</name>
    <dbReference type="NCBI Taxonomy" id="1629062"/>
    <lineage>
        <taxon>Bacteria</taxon>
        <taxon>Bacillati</taxon>
        <taxon>Actinomycetota</taxon>
        <taxon>Actinomycetes</taxon>
        <taxon>Geodermatophilales</taxon>
        <taxon>Antricoccaceae</taxon>
        <taxon>Antricoccus</taxon>
    </lineage>
</organism>
<dbReference type="InterPro" id="IPR009051">
    <property type="entry name" value="Helical_ferredxn"/>
</dbReference>
<dbReference type="Pfam" id="PF07992">
    <property type="entry name" value="Pyr_redox_2"/>
    <property type="match status" value="2"/>
</dbReference>
<feature type="domain" description="4Fe-4S ferredoxin-type" evidence="8">
    <location>
        <begin position="41"/>
        <end position="72"/>
    </location>
</feature>
<dbReference type="OrthoDB" id="9803192at2"/>
<proteinExistence type="predicted"/>
<dbReference type="InterPro" id="IPR006005">
    <property type="entry name" value="Glut_synth_ssu1"/>
</dbReference>
<dbReference type="Pfam" id="PF14691">
    <property type="entry name" value="Fer4_20"/>
    <property type="match status" value="1"/>
</dbReference>
<dbReference type="SUPFAM" id="SSF46548">
    <property type="entry name" value="alpha-helical ferredoxin"/>
    <property type="match status" value="1"/>
</dbReference>
<keyword evidence="3" id="KW-0560">Oxidoreductase</keyword>
<dbReference type="PANTHER" id="PTHR43100">
    <property type="entry name" value="GLUTAMATE SYNTHASE [NADPH] SMALL CHAIN"/>
    <property type="match status" value="1"/>
</dbReference>
<evidence type="ECO:0000313" key="10">
    <source>
        <dbReference type="Proteomes" id="UP000237752"/>
    </source>
</evidence>
<dbReference type="InterPro" id="IPR051394">
    <property type="entry name" value="Glutamate_Synthase"/>
</dbReference>
<keyword evidence="10" id="KW-1185">Reference proteome</keyword>
<gene>
    <name evidence="9" type="ORF">CLV47_101402</name>
</gene>
<dbReference type="InterPro" id="IPR028261">
    <property type="entry name" value="DPD_II"/>
</dbReference>
<evidence type="ECO:0000256" key="4">
    <source>
        <dbReference type="ARBA" id="ARBA00023004"/>
    </source>
</evidence>
<dbReference type="GO" id="GO:0006537">
    <property type="term" value="P:glutamate biosynthetic process"/>
    <property type="evidence" value="ECO:0007669"/>
    <property type="project" value="UniProtKB-KW"/>
</dbReference>
<protein>
    <submittedName>
        <fullName evidence="9">Glutamate synthase (NADH) small subunit</fullName>
    </submittedName>
</protein>
<sequence length="488" mass="53223">MADIRGFLKHTREEAAHRPVAERVNDWNEIYPDGIRRALLPIISTQASRCMDCGIPFCHQGCPLGNIIPEWNDLVYRDDWEGASERLHATNNFPEFTGRLCPAPCETACVLGINQPAVTIKNIEVSIADTAWESGFVRPQPPEWLTGKTVAVVGSGPAGLAAAQQLTRAGHTVVVYERDDKVGGLLRYGIPEFKMEKKHLERRLDQMRREGTIFRPGVDVGLKPTGLELTKRFDAVVLAIGATVRRDLPAPGRELDGIHQAMEYLPQANRVASGEEVEDQIVATDKHVVILGGGDTGADCLGTAHRQGAKSVTQLEIMAEPGTERSEAHPWPTYPAIFRVSGAHEEGGDRVYAVSTKEFLGDDSSHVRALRLVEVSMQDGKFEEIAGSEREIPADLVLFALGFTGPQQDGVVEQLETELDERGNVVRDSDYMSTTDRVFVAGDCGRGQSLIVWAIAEGRAAASAVDKYLTGATTLPSPILPTERSITV</sequence>
<evidence type="ECO:0000256" key="5">
    <source>
        <dbReference type="ARBA" id="ARBA00023014"/>
    </source>
</evidence>
<dbReference type="SUPFAM" id="SSF51971">
    <property type="entry name" value="Nucleotide-binding domain"/>
    <property type="match status" value="2"/>
</dbReference>
<evidence type="ECO:0000256" key="1">
    <source>
        <dbReference type="ARBA" id="ARBA00022605"/>
    </source>
</evidence>
<evidence type="ECO:0000259" key="8">
    <source>
        <dbReference type="PROSITE" id="PS51379"/>
    </source>
</evidence>
<evidence type="ECO:0000256" key="2">
    <source>
        <dbReference type="ARBA" id="ARBA00022723"/>
    </source>
</evidence>
<dbReference type="Gene3D" id="1.10.1060.10">
    <property type="entry name" value="Alpha-helical ferredoxin"/>
    <property type="match status" value="1"/>
</dbReference>
<keyword evidence="2" id="KW-0479">Metal-binding</keyword>
<dbReference type="InterPro" id="IPR023753">
    <property type="entry name" value="FAD/NAD-binding_dom"/>
</dbReference>
<evidence type="ECO:0000256" key="3">
    <source>
        <dbReference type="ARBA" id="ARBA00023002"/>
    </source>
</evidence>
<dbReference type="GO" id="GO:0016639">
    <property type="term" value="F:oxidoreductase activity, acting on the CH-NH2 group of donors, NAD or NADP as acceptor"/>
    <property type="evidence" value="ECO:0007669"/>
    <property type="project" value="InterPro"/>
</dbReference>
<dbReference type="InterPro" id="IPR036188">
    <property type="entry name" value="FAD/NAD-bd_sf"/>
</dbReference>
<dbReference type="PROSITE" id="PS51379">
    <property type="entry name" value="4FE4S_FER_2"/>
    <property type="match status" value="1"/>
</dbReference>
<dbReference type="Proteomes" id="UP000237752">
    <property type="component" value="Unassembled WGS sequence"/>
</dbReference>
<dbReference type="PRINTS" id="PR00419">
    <property type="entry name" value="ADXRDTASE"/>
</dbReference>
<keyword evidence="4" id="KW-0408">Iron</keyword>
<comment type="caution">
    <text evidence="9">The sequence shown here is derived from an EMBL/GenBank/DDBJ whole genome shotgun (WGS) entry which is preliminary data.</text>
</comment>
<keyword evidence="6" id="KW-0314">Glutamate biosynthesis</keyword>
<evidence type="ECO:0000256" key="6">
    <source>
        <dbReference type="ARBA" id="ARBA00023164"/>
    </source>
</evidence>
<keyword evidence="1" id="KW-0028">Amino-acid biosynthesis</keyword>
<dbReference type="RefSeq" id="WP_106347306.1">
    <property type="nucleotide sequence ID" value="NZ_PVUE01000001.1"/>
</dbReference>
<dbReference type="NCBIfam" id="TIGR01317">
    <property type="entry name" value="GOGAT_sm_gam"/>
    <property type="match status" value="1"/>
</dbReference>
<dbReference type="GO" id="GO:0046872">
    <property type="term" value="F:metal ion binding"/>
    <property type="evidence" value="ECO:0007669"/>
    <property type="project" value="UniProtKB-KW"/>
</dbReference>
<accession>A0A2T1A6Q7</accession>
<dbReference type="GO" id="GO:0051536">
    <property type="term" value="F:iron-sulfur cluster binding"/>
    <property type="evidence" value="ECO:0007669"/>
    <property type="project" value="UniProtKB-KW"/>
</dbReference>
<comment type="pathway">
    <text evidence="7">Amino-acid biosynthesis.</text>
</comment>